<dbReference type="Proteomes" id="UP001210925">
    <property type="component" value="Unassembled WGS sequence"/>
</dbReference>
<protein>
    <submittedName>
        <fullName evidence="1">Uncharacterized protein</fullName>
    </submittedName>
</protein>
<dbReference type="GO" id="GO:0005634">
    <property type="term" value="C:nucleus"/>
    <property type="evidence" value="ECO:0007669"/>
    <property type="project" value="InterPro"/>
</dbReference>
<organism evidence="1 2">
    <name type="scientific">Boothiomyces macroporosus</name>
    <dbReference type="NCBI Taxonomy" id="261099"/>
    <lineage>
        <taxon>Eukaryota</taxon>
        <taxon>Fungi</taxon>
        <taxon>Fungi incertae sedis</taxon>
        <taxon>Chytridiomycota</taxon>
        <taxon>Chytridiomycota incertae sedis</taxon>
        <taxon>Chytridiomycetes</taxon>
        <taxon>Rhizophydiales</taxon>
        <taxon>Terramycetaceae</taxon>
        <taxon>Boothiomyces</taxon>
    </lineage>
</organism>
<proteinExistence type="predicted"/>
<dbReference type="AlphaFoldDB" id="A0AAD5UPF7"/>
<dbReference type="InterPro" id="IPR037095">
    <property type="entry name" value="RBP-J/Cbf11_DNA-bd_sf"/>
</dbReference>
<dbReference type="SUPFAM" id="SSF49417">
    <property type="entry name" value="p53-like transcription factors"/>
    <property type="match status" value="1"/>
</dbReference>
<keyword evidence="2" id="KW-1185">Reference proteome</keyword>
<reference evidence="1" key="1">
    <citation type="submission" date="2020-05" db="EMBL/GenBank/DDBJ databases">
        <title>Phylogenomic resolution of chytrid fungi.</title>
        <authorList>
            <person name="Stajich J.E."/>
            <person name="Amses K."/>
            <person name="Simmons R."/>
            <person name="Seto K."/>
            <person name="Myers J."/>
            <person name="Bonds A."/>
            <person name="Quandt C.A."/>
            <person name="Barry K."/>
            <person name="Liu P."/>
            <person name="Grigoriev I."/>
            <person name="Longcore J.E."/>
            <person name="James T.Y."/>
        </authorList>
    </citation>
    <scope>NUCLEOTIDE SEQUENCE</scope>
    <source>
        <strain evidence="1">PLAUS21</strain>
    </source>
</reference>
<dbReference type="Gene3D" id="2.60.40.1450">
    <property type="entry name" value="LAG1, DNA binding domain"/>
    <property type="match status" value="1"/>
</dbReference>
<dbReference type="GO" id="GO:0003677">
    <property type="term" value="F:DNA binding"/>
    <property type="evidence" value="ECO:0007669"/>
    <property type="project" value="InterPro"/>
</dbReference>
<name>A0AAD5UPF7_9FUNG</name>
<comment type="caution">
    <text evidence="1">The sequence shown here is derived from an EMBL/GenBank/DDBJ whole genome shotgun (WGS) entry which is preliminary data.</text>
</comment>
<dbReference type="InterPro" id="IPR008967">
    <property type="entry name" value="p53-like_TF_DNA-bd_sf"/>
</dbReference>
<gene>
    <name evidence="1" type="ORF">HK103_000921</name>
</gene>
<evidence type="ECO:0000313" key="1">
    <source>
        <dbReference type="EMBL" id="KAJ3260286.1"/>
    </source>
</evidence>
<evidence type="ECO:0000313" key="2">
    <source>
        <dbReference type="Proteomes" id="UP001210925"/>
    </source>
</evidence>
<dbReference type="EMBL" id="JADGKB010000012">
    <property type="protein sequence ID" value="KAJ3260286.1"/>
    <property type="molecule type" value="Genomic_DNA"/>
</dbReference>
<sequence>MKVGRDSIHEMDTYNKNQLGETKLSIKYPLTITSSVVPEILNLRNVGLSSFVRDSIALVTLAQFSKLYIADMDKQRSFALKFTIHSGSKTFDLVTKEIKVISKPPTLIPERDGYVTNQILSCNELKWGLFRIWLLSDLEYMFHKLKISIDTFSPEVLVLALSTQHSILLSEYLKKKATSKSELIEYGDIVILEHVESGKLSIPFKVESTEDESQKGYKKCTKLLI</sequence>
<dbReference type="GO" id="GO:0003700">
    <property type="term" value="F:DNA-binding transcription factor activity"/>
    <property type="evidence" value="ECO:0007669"/>
    <property type="project" value="InterPro"/>
</dbReference>
<accession>A0AAD5UPF7</accession>